<keyword evidence="3 8" id="KW-0479">Metal-binding</keyword>
<dbReference type="SUPFAM" id="SSF56214">
    <property type="entry name" value="4'-phosphopantetheinyl transferase"/>
    <property type="match status" value="1"/>
</dbReference>
<keyword evidence="5 8" id="KW-0460">Magnesium</keyword>
<comment type="similarity">
    <text evidence="8">Belongs to the P-Pant transferase superfamily. AcpS family.</text>
</comment>
<keyword evidence="2 8" id="KW-0808">Transferase</keyword>
<evidence type="ECO:0000256" key="8">
    <source>
        <dbReference type="HAMAP-Rule" id="MF_00101"/>
    </source>
</evidence>
<dbReference type="Gene3D" id="3.90.470.20">
    <property type="entry name" value="4'-phosphopantetheinyl transferase domain"/>
    <property type="match status" value="1"/>
</dbReference>
<keyword evidence="11" id="KW-1185">Reference proteome</keyword>
<comment type="cofactor">
    <cofactor evidence="8">
        <name>Mg(2+)</name>
        <dbReference type="ChEBI" id="CHEBI:18420"/>
    </cofactor>
</comment>
<evidence type="ECO:0000256" key="3">
    <source>
        <dbReference type="ARBA" id="ARBA00022723"/>
    </source>
</evidence>
<dbReference type="GO" id="GO:0000287">
    <property type="term" value="F:magnesium ion binding"/>
    <property type="evidence" value="ECO:0007669"/>
    <property type="project" value="UniProtKB-UniRule"/>
</dbReference>
<proteinExistence type="inferred from homology"/>
<dbReference type="NCBIfam" id="TIGR00516">
    <property type="entry name" value="acpS"/>
    <property type="match status" value="1"/>
</dbReference>
<gene>
    <name evidence="8 10" type="primary">acpS</name>
    <name evidence="10" type="ORF">JCM17846_09480</name>
</gene>
<dbReference type="EMBL" id="BKCN01000003">
    <property type="protein sequence ID" value="GER03266.1"/>
    <property type="molecule type" value="Genomic_DNA"/>
</dbReference>
<dbReference type="Proteomes" id="UP000324996">
    <property type="component" value="Unassembled WGS sequence"/>
</dbReference>
<dbReference type="GO" id="GO:0005737">
    <property type="term" value="C:cytoplasm"/>
    <property type="evidence" value="ECO:0007669"/>
    <property type="project" value="UniProtKB-SubCell"/>
</dbReference>
<dbReference type="AlphaFoldDB" id="A0A5A7N8E8"/>
<keyword evidence="4 8" id="KW-0276">Fatty acid metabolism</keyword>
<dbReference type="GO" id="GO:0008897">
    <property type="term" value="F:holo-[acyl-carrier-protein] synthase activity"/>
    <property type="evidence" value="ECO:0007669"/>
    <property type="project" value="UniProtKB-UniRule"/>
</dbReference>
<keyword evidence="1 8" id="KW-0444">Lipid biosynthesis</keyword>
<comment type="caution">
    <text evidence="10">The sequence shown here is derived from an EMBL/GenBank/DDBJ whole genome shotgun (WGS) entry which is preliminary data.</text>
</comment>
<organism evidence="10 11">
    <name type="scientific">Iodidimonas nitroreducens</name>
    <dbReference type="NCBI Taxonomy" id="1236968"/>
    <lineage>
        <taxon>Bacteria</taxon>
        <taxon>Pseudomonadati</taxon>
        <taxon>Pseudomonadota</taxon>
        <taxon>Alphaproteobacteria</taxon>
        <taxon>Iodidimonadales</taxon>
        <taxon>Iodidimonadaceae</taxon>
        <taxon>Iodidimonas</taxon>
    </lineage>
</organism>
<dbReference type="RefSeq" id="WP_313979265.1">
    <property type="nucleotide sequence ID" value="NZ_BKCN01000003.1"/>
</dbReference>
<evidence type="ECO:0000259" key="9">
    <source>
        <dbReference type="Pfam" id="PF01648"/>
    </source>
</evidence>
<comment type="catalytic activity">
    <reaction evidence="8">
        <text>apo-[ACP] + CoA = holo-[ACP] + adenosine 3',5'-bisphosphate + H(+)</text>
        <dbReference type="Rhea" id="RHEA:12068"/>
        <dbReference type="Rhea" id="RHEA-COMP:9685"/>
        <dbReference type="Rhea" id="RHEA-COMP:9690"/>
        <dbReference type="ChEBI" id="CHEBI:15378"/>
        <dbReference type="ChEBI" id="CHEBI:29999"/>
        <dbReference type="ChEBI" id="CHEBI:57287"/>
        <dbReference type="ChEBI" id="CHEBI:58343"/>
        <dbReference type="ChEBI" id="CHEBI:64479"/>
        <dbReference type="EC" id="2.7.8.7"/>
    </reaction>
</comment>
<comment type="subcellular location">
    <subcellularLocation>
        <location evidence="8">Cytoplasm</location>
    </subcellularLocation>
</comment>
<name>A0A5A7N8E8_9PROT</name>
<evidence type="ECO:0000256" key="5">
    <source>
        <dbReference type="ARBA" id="ARBA00022842"/>
    </source>
</evidence>
<reference evidence="10 11" key="1">
    <citation type="submission" date="2019-09" db="EMBL/GenBank/DDBJ databases">
        <title>NBRP : Genome information of microbial organism related human and environment.</title>
        <authorList>
            <person name="Hattori M."/>
            <person name="Oshima K."/>
            <person name="Inaba H."/>
            <person name="Suda W."/>
            <person name="Sakamoto M."/>
            <person name="Iino T."/>
            <person name="Kitahara M."/>
            <person name="Oshida Y."/>
            <person name="Iida T."/>
            <person name="Kudo T."/>
            <person name="Itoh T."/>
            <person name="Ohkuma M."/>
        </authorList>
    </citation>
    <scope>NUCLEOTIDE SEQUENCE [LARGE SCALE GENOMIC DNA]</scope>
    <source>
        <strain evidence="10 11">Q-1</strain>
    </source>
</reference>
<dbReference type="NCBIfam" id="TIGR00556">
    <property type="entry name" value="pantethn_trn"/>
    <property type="match status" value="1"/>
</dbReference>
<evidence type="ECO:0000256" key="4">
    <source>
        <dbReference type="ARBA" id="ARBA00022832"/>
    </source>
</evidence>
<dbReference type="EC" id="2.7.8.7" evidence="8"/>
<evidence type="ECO:0000256" key="7">
    <source>
        <dbReference type="ARBA" id="ARBA00023160"/>
    </source>
</evidence>
<protein>
    <recommendedName>
        <fullName evidence="8">Holo-[acyl-carrier-protein] synthase</fullName>
        <shortName evidence="8">Holo-ACP synthase</shortName>
        <ecNumber evidence="8">2.7.8.7</ecNumber>
    </recommendedName>
    <alternativeName>
        <fullName evidence="8">4'-phosphopantetheinyl transferase AcpS</fullName>
    </alternativeName>
</protein>
<accession>A0A5A7N8E8</accession>
<keyword evidence="6 8" id="KW-0443">Lipid metabolism</keyword>
<feature type="binding site" evidence="8">
    <location>
        <position position="9"/>
    </location>
    <ligand>
        <name>Mg(2+)</name>
        <dbReference type="ChEBI" id="CHEBI:18420"/>
    </ligand>
</feature>
<sequence length="143" mass="15718">MIVLGMGNDMIDIRRIDRSLQRFGTRFIHRVFTEIEIAKSERRANRAASYAKRFAAKEACAKALGTGFAAGVFMRDLGVVNLPGGKPSLMLTNGAMDRLRAITPNGMTAQINLTITDDHPWAQAIVLITAVPAEFSHHLSHQT</sequence>
<evidence type="ECO:0000256" key="6">
    <source>
        <dbReference type="ARBA" id="ARBA00023098"/>
    </source>
</evidence>
<dbReference type="InterPro" id="IPR004568">
    <property type="entry name" value="Ppantetheine-prot_Trfase_dom"/>
</dbReference>
<feature type="binding site" evidence="8">
    <location>
        <position position="58"/>
    </location>
    <ligand>
        <name>Mg(2+)</name>
        <dbReference type="ChEBI" id="CHEBI:18420"/>
    </ligand>
</feature>
<keyword evidence="8" id="KW-0963">Cytoplasm</keyword>
<dbReference type="InterPro" id="IPR008278">
    <property type="entry name" value="4-PPantetheinyl_Trfase_dom"/>
</dbReference>
<dbReference type="InterPro" id="IPR002582">
    <property type="entry name" value="ACPS"/>
</dbReference>
<comment type="function">
    <text evidence="8">Transfers the 4'-phosphopantetheine moiety from coenzyme A to a Ser of acyl-carrier-protein.</text>
</comment>
<dbReference type="GO" id="GO:0006633">
    <property type="term" value="P:fatty acid biosynthetic process"/>
    <property type="evidence" value="ECO:0007669"/>
    <property type="project" value="UniProtKB-UniRule"/>
</dbReference>
<evidence type="ECO:0000256" key="2">
    <source>
        <dbReference type="ARBA" id="ARBA00022679"/>
    </source>
</evidence>
<feature type="domain" description="4'-phosphopantetheinyl transferase" evidence="9">
    <location>
        <begin position="6"/>
        <end position="93"/>
    </location>
</feature>
<evidence type="ECO:0000313" key="10">
    <source>
        <dbReference type="EMBL" id="GER03266.1"/>
    </source>
</evidence>
<evidence type="ECO:0000313" key="11">
    <source>
        <dbReference type="Proteomes" id="UP000324996"/>
    </source>
</evidence>
<dbReference type="HAMAP" id="MF_00101">
    <property type="entry name" value="AcpS"/>
    <property type="match status" value="1"/>
</dbReference>
<dbReference type="Pfam" id="PF01648">
    <property type="entry name" value="ACPS"/>
    <property type="match status" value="1"/>
</dbReference>
<evidence type="ECO:0000256" key="1">
    <source>
        <dbReference type="ARBA" id="ARBA00022516"/>
    </source>
</evidence>
<dbReference type="InterPro" id="IPR037143">
    <property type="entry name" value="4-PPantetheinyl_Trfase_dom_sf"/>
</dbReference>
<keyword evidence="7 8" id="KW-0275">Fatty acid biosynthesis</keyword>